<feature type="domain" description="EGF-like" evidence="14">
    <location>
        <begin position="2422"/>
        <end position="2460"/>
    </location>
</feature>
<evidence type="ECO:0000256" key="9">
    <source>
        <dbReference type="ARBA" id="ARBA00023157"/>
    </source>
</evidence>
<feature type="disulfide bond" evidence="11">
    <location>
        <begin position="1895"/>
        <end position="1904"/>
    </location>
</feature>
<keyword evidence="6" id="KW-0677">Repeat</keyword>
<dbReference type="InterPro" id="IPR013783">
    <property type="entry name" value="Ig-like_fold"/>
</dbReference>
<evidence type="ECO:0000256" key="1">
    <source>
        <dbReference type="ARBA" id="ARBA00004370"/>
    </source>
</evidence>
<dbReference type="SMART" id="SM00181">
    <property type="entry name" value="EGF"/>
    <property type="match status" value="32"/>
</dbReference>
<evidence type="ECO:0000256" key="8">
    <source>
        <dbReference type="ARBA" id="ARBA00023136"/>
    </source>
</evidence>
<feature type="domain" description="EGF-like" evidence="14">
    <location>
        <begin position="1577"/>
        <end position="1617"/>
    </location>
</feature>
<dbReference type="SMART" id="SM00723">
    <property type="entry name" value="AMOP"/>
    <property type="match status" value="1"/>
</dbReference>
<dbReference type="FunFam" id="2.10.25.10:FF:000012">
    <property type="entry name" value="Delta-like protein"/>
    <property type="match status" value="1"/>
</dbReference>
<keyword evidence="19" id="KW-1185">Reference proteome</keyword>
<dbReference type="SUPFAM" id="SSF57184">
    <property type="entry name" value="Growth factor receptor domain"/>
    <property type="match status" value="7"/>
</dbReference>
<dbReference type="FunFam" id="2.10.25.10:FF:000038">
    <property type="entry name" value="Fibrillin 2"/>
    <property type="match status" value="12"/>
</dbReference>
<dbReference type="Gene3D" id="2.10.25.10">
    <property type="entry name" value="Laminin"/>
    <property type="match status" value="23"/>
</dbReference>
<reference evidence="18" key="1">
    <citation type="submission" date="2022-11" db="UniProtKB">
        <authorList>
            <consortium name="EnsemblMetazoa"/>
        </authorList>
    </citation>
    <scope>IDENTIFICATION</scope>
</reference>
<feature type="domain" description="EGF-like" evidence="14">
    <location>
        <begin position="1906"/>
        <end position="1944"/>
    </location>
</feature>
<evidence type="ECO:0000256" key="3">
    <source>
        <dbReference type="ARBA" id="ARBA00022525"/>
    </source>
</evidence>
<evidence type="ECO:0000256" key="10">
    <source>
        <dbReference type="ARBA" id="ARBA00023180"/>
    </source>
</evidence>
<dbReference type="InterPro" id="IPR018097">
    <property type="entry name" value="EGF_Ca-bd_CS"/>
</dbReference>
<dbReference type="InterPro" id="IPR049883">
    <property type="entry name" value="NOTCH1_EGF-like"/>
</dbReference>
<dbReference type="Pfam" id="PF07645">
    <property type="entry name" value="EGF_CA"/>
    <property type="match status" value="8"/>
</dbReference>
<keyword evidence="13" id="KW-0812">Transmembrane</keyword>
<feature type="domain" description="EGF-like" evidence="14">
    <location>
        <begin position="1447"/>
        <end position="1488"/>
    </location>
</feature>
<evidence type="ECO:0000259" key="14">
    <source>
        <dbReference type="PROSITE" id="PS50026"/>
    </source>
</evidence>
<evidence type="ECO:0000259" key="15">
    <source>
        <dbReference type="PROSITE" id="PS50856"/>
    </source>
</evidence>
<feature type="domain" description="EGF-like" evidence="14">
    <location>
        <begin position="1027"/>
        <end position="1065"/>
    </location>
</feature>
<keyword evidence="5" id="KW-0732">Signal</keyword>
<dbReference type="GO" id="GO:0005509">
    <property type="term" value="F:calcium ion binding"/>
    <property type="evidence" value="ECO:0007669"/>
    <property type="project" value="InterPro"/>
</dbReference>
<dbReference type="InterPro" id="IPR001846">
    <property type="entry name" value="VWF_type-D"/>
</dbReference>
<dbReference type="CDD" id="cd00054">
    <property type="entry name" value="EGF_CA"/>
    <property type="match status" value="14"/>
</dbReference>
<feature type="domain" description="EGF-like" evidence="14">
    <location>
        <begin position="1403"/>
        <end position="1442"/>
    </location>
</feature>
<feature type="domain" description="EGF-like" evidence="14">
    <location>
        <begin position="1279"/>
        <end position="1315"/>
    </location>
</feature>
<feature type="disulfide bond" evidence="11">
    <location>
        <begin position="2431"/>
        <end position="2448"/>
    </location>
</feature>
<dbReference type="InterPro" id="IPR001881">
    <property type="entry name" value="EGF-like_Ca-bd_dom"/>
</dbReference>
<dbReference type="SMART" id="SM00179">
    <property type="entry name" value="EGF_CA"/>
    <property type="match status" value="20"/>
</dbReference>
<comment type="caution">
    <text evidence="11">Lacks conserved residue(s) required for the propagation of feature annotation.</text>
</comment>
<keyword evidence="9 11" id="KW-1015">Disulfide bond</keyword>
<feature type="domain" description="NIDO" evidence="16">
    <location>
        <begin position="212"/>
        <end position="360"/>
    </location>
</feature>
<feature type="domain" description="EGF-like" evidence="14">
    <location>
        <begin position="888"/>
        <end position="933"/>
    </location>
</feature>
<dbReference type="PROSITE" id="PS50026">
    <property type="entry name" value="EGF_3"/>
    <property type="match status" value="20"/>
</dbReference>
<dbReference type="InterPro" id="IPR005533">
    <property type="entry name" value="AMOP_dom"/>
</dbReference>
<dbReference type="PROSITE" id="PS01187">
    <property type="entry name" value="EGF_CA"/>
    <property type="match status" value="6"/>
</dbReference>
<dbReference type="InterPro" id="IPR024731">
    <property type="entry name" value="NELL2-like_EGF"/>
</dbReference>
<feature type="domain" description="EGF-like" evidence="14">
    <location>
        <begin position="1113"/>
        <end position="1154"/>
    </location>
</feature>
<dbReference type="PROSITE" id="PS00022">
    <property type="entry name" value="EGF_1"/>
    <property type="match status" value="5"/>
</dbReference>
<dbReference type="InterPro" id="IPR051145">
    <property type="entry name" value="GAS-SHBG-PROS"/>
</dbReference>
<dbReference type="Gene3D" id="2.60.40.10">
    <property type="entry name" value="Immunoglobulins"/>
    <property type="match status" value="1"/>
</dbReference>
<feature type="domain" description="EGF-like" evidence="14">
    <location>
        <begin position="1535"/>
        <end position="1573"/>
    </location>
</feature>
<feature type="transmembrane region" description="Helical" evidence="13">
    <location>
        <begin position="2481"/>
        <end position="2507"/>
    </location>
</feature>
<dbReference type="OMA" id="GVTNLNC"/>
<feature type="domain" description="AMOP" evidence="15">
    <location>
        <begin position="363"/>
        <end position="510"/>
    </location>
</feature>
<organism evidence="18 19">
    <name type="scientific">Patiria miniata</name>
    <name type="common">Bat star</name>
    <name type="synonym">Asterina miniata</name>
    <dbReference type="NCBI Taxonomy" id="46514"/>
    <lineage>
        <taxon>Eukaryota</taxon>
        <taxon>Metazoa</taxon>
        <taxon>Echinodermata</taxon>
        <taxon>Eleutherozoa</taxon>
        <taxon>Asterozoa</taxon>
        <taxon>Asteroidea</taxon>
        <taxon>Valvatacea</taxon>
        <taxon>Valvatida</taxon>
        <taxon>Asterinidae</taxon>
        <taxon>Patiria</taxon>
    </lineage>
</organism>
<evidence type="ECO:0000256" key="12">
    <source>
        <dbReference type="SAM" id="MobiDB-lite"/>
    </source>
</evidence>
<dbReference type="FunFam" id="2.10.25.10:FF:000014">
    <property type="entry name" value="Latent-transforming growth factor beta-binding protein 3"/>
    <property type="match status" value="1"/>
</dbReference>
<dbReference type="Pfam" id="PF06119">
    <property type="entry name" value="NIDO"/>
    <property type="match status" value="1"/>
</dbReference>
<evidence type="ECO:0000313" key="18">
    <source>
        <dbReference type="EnsemblMetazoa" id="XP_038063831.1"/>
    </source>
</evidence>
<evidence type="ECO:0000259" key="16">
    <source>
        <dbReference type="PROSITE" id="PS51220"/>
    </source>
</evidence>
<evidence type="ECO:0000256" key="11">
    <source>
        <dbReference type="PROSITE-ProRule" id="PRU00076"/>
    </source>
</evidence>
<dbReference type="Proteomes" id="UP000887568">
    <property type="component" value="Unplaced"/>
</dbReference>
<dbReference type="SUPFAM" id="SSF57196">
    <property type="entry name" value="EGF/Laminin"/>
    <property type="match status" value="4"/>
</dbReference>
<dbReference type="InterPro" id="IPR009030">
    <property type="entry name" value="Growth_fac_rcpt_cys_sf"/>
</dbReference>
<dbReference type="Pfam" id="PF01390">
    <property type="entry name" value="SEA"/>
    <property type="match status" value="1"/>
</dbReference>
<dbReference type="GO" id="GO:0071944">
    <property type="term" value="C:cell periphery"/>
    <property type="evidence" value="ECO:0007669"/>
    <property type="project" value="UniProtKB-ARBA"/>
</dbReference>
<dbReference type="GO" id="GO:0007160">
    <property type="term" value="P:cell-matrix adhesion"/>
    <property type="evidence" value="ECO:0007669"/>
    <property type="project" value="InterPro"/>
</dbReference>
<feature type="domain" description="EGF-like" evidence="14">
    <location>
        <begin position="1196"/>
        <end position="1238"/>
    </location>
</feature>
<evidence type="ECO:0000256" key="4">
    <source>
        <dbReference type="ARBA" id="ARBA00022536"/>
    </source>
</evidence>
<dbReference type="PROSITE" id="PS51220">
    <property type="entry name" value="NIDO"/>
    <property type="match status" value="1"/>
</dbReference>
<dbReference type="SMART" id="SM00216">
    <property type="entry name" value="VWD"/>
    <property type="match status" value="1"/>
</dbReference>
<dbReference type="InterPro" id="IPR026823">
    <property type="entry name" value="cEGF"/>
</dbReference>
<dbReference type="InterPro" id="IPR000082">
    <property type="entry name" value="SEA_dom"/>
</dbReference>
<feature type="disulfide bond" evidence="11">
    <location>
        <begin position="1934"/>
        <end position="1943"/>
    </location>
</feature>
<feature type="domain" description="EGF-like" evidence="14">
    <location>
        <begin position="1358"/>
        <end position="1402"/>
    </location>
</feature>
<accession>A0A914AJV3</accession>
<dbReference type="PANTHER" id="PTHR24040">
    <property type="entry name" value="LAMININ G-LIKE DOMAIN-CONTAINING PROTEIN"/>
    <property type="match status" value="1"/>
</dbReference>
<feature type="domain" description="EGF-like" evidence="14">
    <location>
        <begin position="1945"/>
        <end position="1985"/>
    </location>
</feature>
<evidence type="ECO:0000256" key="2">
    <source>
        <dbReference type="ARBA" id="ARBA00004613"/>
    </source>
</evidence>
<feature type="domain" description="EGF-like" evidence="14">
    <location>
        <begin position="1071"/>
        <end position="1112"/>
    </location>
</feature>
<dbReference type="InterPro" id="IPR000152">
    <property type="entry name" value="EGF-type_Asp/Asn_hydroxyl_site"/>
</dbReference>
<dbReference type="Pfam" id="PF12662">
    <property type="entry name" value="cEGF"/>
    <property type="match status" value="1"/>
</dbReference>
<evidence type="ECO:0000256" key="5">
    <source>
        <dbReference type="ARBA" id="ARBA00022729"/>
    </source>
</evidence>
<feature type="disulfide bond" evidence="11">
    <location>
        <begin position="1975"/>
        <end position="1984"/>
    </location>
</feature>
<dbReference type="SMART" id="SM00539">
    <property type="entry name" value="NIDO"/>
    <property type="match status" value="1"/>
</dbReference>
<feature type="domain" description="EGF-like" evidence="14">
    <location>
        <begin position="1239"/>
        <end position="1278"/>
    </location>
</feature>
<feature type="domain" description="EGF-like" evidence="14">
    <location>
        <begin position="1155"/>
        <end position="1195"/>
    </location>
</feature>
<dbReference type="GO" id="GO:0016020">
    <property type="term" value="C:membrane"/>
    <property type="evidence" value="ECO:0007669"/>
    <property type="project" value="UniProtKB-SubCell"/>
</dbReference>
<proteinExistence type="predicted"/>
<feature type="disulfide bond" evidence="11">
    <location>
        <begin position="2450"/>
        <end position="2459"/>
    </location>
</feature>
<keyword evidence="4 11" id="KW-0245">EGF-like domain</keyword>
<feature type="domain" description="EGF-like" evidence="14">
    <location>
        <begin position="1706"/>
        <end position="1746"/>
    </location>
</feature>
<keyword evidence="13" id="KW-1133">Transmembrane helix</keyword>
<evidence type="ECO:0000256" key="13">
    <source>
        <dbReference type="SAM" id="Phobius"/>
    </source>
</evidence>
<keyword evidence="7" id="KW-0106">Calcium</keyword>
<dbReference type="GO" id="GO:0005576">
    <property type="term" value="C:extracellular region"/>
    <property type="evidence" value="ECO:0007669"/>
    <property type="project" value="UniProtKB-SubCell"/>
</dbReference>
<feature type="domain" description="EGF-like" evidence="14">
    <location>
        <begin position="1489"/>
        <end position="1534"/>
    </location>
</feature>
<dbReference type="PROSITE" id="PS51233">
    <property type="entry name" value="VWFD"/>
    <property type="match status" value="1"/>
</dbReference>
<evidence type="ECO:0000256" key="6">
    <source>
        <dbReference type="ARBA" id="ARBA00022737"/>
    </source>
</evidence>
<keyword evidence="3" id="KW-0964">Secreted</keyword>
<comment type="subcellular location">
    <subcellularLocation>
        <location evidence="1">Membrane</location>
    </subcellularLocation>
    <subcellularLocation>
        <location evidence="2">Secreted</location>
    </subcellularLocation>
</comment>
<dbReference type="InterPro" id="IPR003886">
    <property type="entry name" value="NIDO_dom"/>
</dbReference>
<dbReference type="InterPro" id="IPR000742">
    <property type="entry name" value="EGF"/>
</dbReference>
<feature type="domain" description="EGF-like" evidence="14">
    <location>
        <begin position="1866"/>
        <end position="1905"/>
    </location>
</feature>
<dbReference type="Pfam" id="PF12947">
    <property type="entry name" value="EGF_3"/>
    <property type="match status" value="6"/>
</dbReference>
<dbReference type="PROSITE" id="PS00010">
    <property type="entry name" value="ASX_HYDROXYL"/>
    <property type="match status" value="15"/>
</dbReference>
<feature type="domain" description="VWFD" evidence="17">
    <location>
        <begin position="522"/>
        <end position="728"/>
    </location>
</feature>
<name>A0A914AJV3_PATMI</name>
<feature type="domain" description="EGF-like" evidence="14">
    <location>
        <begin position="1664"/>
        <end position="1705"/>
    </location>
</feature>
<evidence type="ECO:0000259" key="17">
    <source>
        <dbReference type="PROSITE" id="PS51233"/>
    </source>
</evidence>
<protein>
    <submittedName>
        <fullName evidence="18">Uncharacterized protein</fullName>
    </submittedName>
</protein>
<dbReference type="PROSITE" id="PS01186">
    <property type="entry name" value="EGF_2"/>
    <property type="match status" value="14"/>
</dbReference>
<evidence type="ECO:0000256" key="7">
    <source>
        <dbReference type="ARBA" id="ARBA00022837"/>
    </source>
</evidence>
<dbReference type="GeneID" id="119734406"/>
<feature type="disulfide bond" evidence="11">
    <location>
        <begin position="923"/>
        <end position="932"/>
    </location>
</feature>
<dbReference type="Pfam" id="PF00008">
    <property type="entry name" value="EGF"/>
    <property type="match status" value="1"/>
</dbReference>
<evidence type="ECO:0000313" key="19">
    <source>
        <dbReference type="Proteomes" id="UP000887568"/>
    </source>
</evidence>
<keyword evidence="10" id="KW-0325">Glycoprotein</keyword>
<dbReference type="EnsemblMetazoa" id="XM_038207903.1">
    <property type="protein sequence ID" value="XP_038063831.1"/>
    <property type="gene ID" value="LOC119734406"/>
</dbReference>
<dbReference type="RefSeq" id="XP_038063831.1">
    <property type="nucleotide sequence ID" value="XM_038207903.1"/>
</dbReference>
<dbReference type="PROSITE" id="PS50856">
    <property type="entry name" value="AMOP"/>
    <property type="match status" value="1"/>
</dbReference>
<sequence>MPLTGGWWYLQYYTHVHTCVVTNNAGCTAVGAFDFYVFAQPRITVPSVADQCTLPGQNDVVVSWPAVTGTYLDGQSISCTNQNGNAVPLSGGMSFGLGSHTVTCGVTVEICSTSRSFSFSVYEGNFVPFGVAVGDSRLSEETQPSSLSSNKDMISRTISPPNFFPFCNELHEKIYFTDNGVIVFSNEQSLYKRSYPSTTKTFFSGPTKMVAPFWADVNSRRFFPTRDVFFQVYDDSSSTMLSTLSGIVTAHYDCSFTAAWALVITWRYVEALSPDKSTNSFQAVLVTDYTHGYVIFNYERCGMNWNKDLLPNDNVIQGFTCGQPGTEFYLDIPSDLRFRPGNMVGNTGIYGRWVHRLDSLSDDFVNPRLFCRNWYSEQVVDNFILSYWFATAHTCPCSWFQAIFDPRWAYIGYSYFLPDSGSSSSVAAVCYVRTFQFPNTPGPLCCYSTQTWSLLRGVRNAIVASVFEHYPVSPLFYTPSLFNQWFDKEVLPRYYCCSASTLCNLYNYYRPAMSCWRYQPPFWFWFWGDPHIKTLDGVEYTFNGLGEYTVALIQDDNGGIIFELQGRTQRATNVETGQLTDATFYSGFAAEYPGEGRVEVKLNKRENADGLITTVNGDVVTPTTAGLLIGNVTVKRDASTNKVVTMFPGDIQFTVGVNNSIGDITVQFGQTYRGKTKGLLGIWDGDQSNDATRRGGAIQPATGAGGAMIESDFYEFGETWRITEANSLFYYVSDETWALSNEHSFVPSFYEDLVAAATPEKLARAQELCGDNKMCLFDTLATADESIGQSTVMLNEMNSASESAATNFPPNITASDTFRVMVGVQFTEQLEAVDPDGDDVTFALVEPIEGASITEDGGLFTWTPADKSKVMVGFLATDGKANGTHEPTVQICDCMNGGTCLWDEFVMGTDVVEDRFGVVLCECDPGWSGEFCEVDFDACEDGPCFMGVACFDEVPPSLNNTCGPCPQGLEGDGRFCQDIDECELYQDEPASSGGQGCDQICNNLLMDYNCSCESGYSLYIDNRRCIDIDECELDLHNCSVNAVCNNTQGSYECDCKPGFRDDFMDGTSCTDLLECMDNSTYTCDEKANCENTIGSYMCVCIAGYEGDGKTCQDLNECTRNLDDNCHAEADCTNTVGSYTCACGDGWTGDGTNCTNVDECAASLPVCHENAECTDTQGSFICQCNTGYVGNGVMCTDLNECTTGQDDCMAVTGECSNTVGSFDCSCKDGYTGDGRTNCTDIDECQGSNDCSPNANCTNTVGSYQCDCVTGYTGDGQTCTDIDECTLGLDDCQQECSNTEGSFTCNCSTGFTLQEGVCRAGMMCLNTNCTQGDCYRASNADMCRCYSGYAADGDLTVCEDIDECTSQSDPHMCGANSMCDNLDGSYECSCYPGYTLNSDQRTCSDVNECQAGTDNCDAMSQMCVNDEPYFTCDCQPGFSSEFFNGSCSDINECLNDTLNDCHIDADCLNNNGSFTCQCKDGFTGTGQLCFDIDECSLPTNDPNYANCSPFASCTNLVGSFQCNCTMGYEGDGQTCENVDECESGIPVCATNSTCTDNPGSYLCTCDDGFRGDGFTSCVNINECQENPGVCHSLATCTDTEGSYRCDCNQGYQGNGTYCEDVNECMTGTDECAANIAECTNNVGSYMCSCIEGYVSAGFPAGRQCDDVDECALNTDTCETSTSQCNNTIGSYVCDCLEGYEKILGQCEDVNECNGGTPCTMVNSMCANLPGTYECNCMLGFYQEGATCRAAYSKASSAVFEIISGLAVGGAGFDLATGSVTYRQDLKNSMEAAFIASSLTSSFRDVVITDLTLNSDSSTALLELVINFDSGSGHSDLDIIMALLGQVTGGNGGQLAPNHQLIRRTFIIGDPKCDSAPCENSGECVEDNLATGGYTCSCPPGYSGQNCQVAPCDVNPCMNSGNCAVDSTSDTGYTCSCGQGFSGPQCETIAPCQMGNDCVNGATCNDALNNPRGYTCSCDVGFMGENCEIECTLSCANSGELDLAECTCACTDNWSGLSCNDCALDCMNGGNVNQATCQCTCINDWSGTTCTECSLSSCPPGENLFTSTCQCSACSSTCLNNGVQDQTTCECTCDSDQNWTGNDCSVCPLECANGAQLNSQTCECPCTGNWMGTRCSDCQLICANAGNLDSETCQCSCTGSWTGTTCSDCQISCANGGTPNDGTCQCQCDQNWMGNTCTDCNLNCMNGGTLNTATCQCSCAQSWTGADCSACPLSASSCLNGGEFDSDFCECRCPYAYAEPTCAAANPCLSDTSLCPNAAGKFCQPATNAVGYTCECNGYQGFFTNSDGSCTQRGSALRFVMSLDLLFLSAYRNPAAAAWKQLARRVVSAILSKLRGDSLTNRVIAVQVLRFESGSVVTHIALAFQGQQPSVDVITNVIAAGGTINDGVTDIALVPDSVSYTNTSLLSDCTQDGCMNGGTCERTGFNPQLTCSCPASFTGDQCETPVPTTAPETTAAPGGGVSPLATVLIIVGCVVLLLAIAGIAMCFCMLMRRQYSKAQYYHQSSRQFRSSREPFDFGDRSVSSDEGYSATDYREEERRMNRLAHVMSQSPYIQSMQNRQDFIRPYVVTGNEALERYRENEARDGRAHAGRTVYNPALYY</sequence>
<dbReference type="FunFam" id="2.10.25.10:FF:000027">
    <property type="entry name" value="Thrombospondin 3"/>
    <property type="match status" value="1"/>
</dbReference>
<feature type="region of interest" description="Disordered" evidence="12">
    <location>
        <begin position="2529"/>
        <end position="2551"/>
    </location>
</feature>
<feature type="compositionally biased region" description="Basic and acidic residues" evidence="12">
    <location>
        <begin position="2529"/>
        <end position="2540"/>
    </location>
</feature>
<dbReference type="PANTHER" id="PTHR24040:SF16">
    <property type="entry name" value="FIBRILLIN-2-LIKE PROTEIN"/>
    <property type="match status" value="1"/>
</dbReference>
<keyword evidence="8 13" id="KW-0472">Membrane</keyword>